<sequence>MSRDMAVSKLRRHIDELSFNISDLTNQRVQARRELNHLLDPMARLPLELQSHIFLCVENKSNVERKADPSDVPLVFLNVCHLWHHIALSTPKLWTEIKIDSLPRSAKHVALYRNWMERAGTLPLSLSLGGFLDPKDTAFGDLVKQHQDQVQSLTLRWKLFSYPHPHSGKPAIYFQGCFPLLQKLAIHAISSDVYASEDVLNVLRTAPNVSYCELVEVYYDDYDDEDMLDIVPLTLTSLEELRLGEPQLHTFVGYNADIAILQYLSLPALRKLSITPLDINSDVGVIASFFTRSSPPLESLSLSLGYVWPEGFVEQCLRSVPTLTTLELWSQSDEFTSFVTVLGTSPNLLPNLRALSLTTLDTVTIDYTAVLQMLGARRSTPLLKVKVYLEQTVPGWDDHALPPRLGRAAFPDAATKSALQQFVKDGMEIFVGFGQTNVVKIE</sequence>
<evidence type="ECO:0000313" key="2">
    <source>
        <dbReference type="EMBL" id="KAK7000392.1"/>
    </source>
</evidence>
<organism evidence="2 3">
    <name type="scientific">Favolaschia claudopus</name>
    <dbReference type="NCBI Taxonomy" id="2862362"/>
    <lineage>
        <taxon>Eukaryota</taxon>
        <taxon>Fungi</taxon>
        <taxon>Dikarya</taxon>
        <taxon>Basidiomycota</taxon>
        <taxon>Agaricomycotina</taxon>
        <taxon>Agaricomycetes</taxon>
        <taxon>Agaricomycetidae</taxon>
        <taxon>Agaricales</taxon>
        <taxon>Marasmiineae</taxon>
        <taxon>Mycenaceae</taxon>
        <taxon>Favolaschia</taxon>
    </lineage>
</organism>
<keyword evidence="3" id="KW-1185">Reference proteome</keyword>
<dbReference type="EMBL" id="JAWWNJ010000089">
    <property type="protein sequence ID" value="KAK7000392.1"/>
    <property type="molecule type" value="Genomic_DNA"/>
</dbReference>
<dbReference type="SUPFAM" id="SSF52047">
    <property type="entry name" value="RNI-like"/>
    <property type="match status" value="1"/>
</dbReference>
<comment type="caution">
    <text evidence="2">The sequence shown here is derived from an EMBL/GenBank/DDBJ whole genome shotgun (WGS) entry which is preliminary data.</text>
</comment>
<dbReference type="InterPro" id="IPR032675">
    <property type="entry name" value="LRR_dom_sf"/>
</dbReference>
<evidence type="ECO:0000256" key="1">
    <source>
        <dbReference type="SAM" id="Coils"/>
    </source>
</evidence>
<gene>
    <name evidence="2" type="ORF">R3P38DRAFT_3285679</name>
</gene>
<accession>A0AAW0A3A0</accession>
<evidence type="ECO:0000313" key="3">
    <source>
        <dbReference type="Proteomes" id="UP001362999"/>
    </source>
</evidence>
<feature type="coiled-coil region" evidence="1">
    <location>
        <begin position="7"/>
        <end position="34"/>
    </location>
</feature>
<protein>
    <recommendedName>
        <fullName evidence="4">F-box domain-containing protein</fullName>
    </recommendedName>
</protein>
<evidence type="ECO:0008006" key="4">
    <source>
        <dbReference type="Google" id="ProtNLM"/>
    </source>
</evidence>
<dbReference type="AlphaFoldDB" id="A0AAW0A3A0"/>
<proteinExistence type="predicted"/>
<keyword evidence="1" id="KW-0175">Coiled coil</keyword>
<dbReference type="Proteomes" id="UP001362999">
    <property type="component" value="Unassembled WGS sequence"/>
</dbReference>
<name>A0AAW0A3A0_9AGAR</name>
<reference evidence="2 3" key="1">
    <citation type="journal article" date="2024" name="J Genomics">
        <title>Draft genome sequencing and assembly of Favolaschia claudopus CIRM-BRFM 2984 isolated from oak limbs.</title>
        <authorList>
            <person name="Navarro D."/>
            <person name="Drula E."/>
            <person name="Chaduli D."/>
            <person name="Cazenave R."/>
            <person name="Ahrendt S."/>
            <person name="Wang J."/>
            <person name="Lipzen A."/>
            <person name="Daum C."/>
            <person name="Barry K."/>
            <person name="Grigoriev I.V."/>
            <person name="Favel A."/>
            <person name="Rosso M.N."/>
            <person name="Martin F."/>
        </authorList>
    </citation>
    <scope>NUCLEOTIDE SEQUENCE [LARGE SCALE GENOMIC DNA]</scope>
    <source>
        <strain evidence="2 3">CIRM-BRFM 2984</strain>
    </source>
</reference>
<dbReference type="Gene3D" id="3.80.10.10">
    <property type="entry name" value="Ribonuclease Inhibitor"/>
    <property type="match status" value="1"/>
</dbReference>